<comment type="caution">
    <text evidence="1">The sequence shown here is derived from an EMBL/GenBank/DDBJ whole genome shotgun (WGS) entry which is preliminary data.</text>
</comment>
<organism evidence="1 2">
    <name type="scientific">Endozoicomonas numazuensis</name>
    <dbReference type="NCBI Taxonomy" id="1137799"/>
    <lineage>
        <taxon>Bacteria</taxon>
        <taxon>Pseudomonadati</taxon>
        <taxon>Pseudomonadota</taxon>
        <taxon>Gammaproteobacteria</taxon>
        <taxon>Oceanospirillales</taxon>
        <taxon>Endozoicomonadaceae</taxon>
        <taxon>Endozoicomonas</taxon>
    </lineage>
</organism>
<accession>A0A081N9H9</accession>
<sequence>MVNSRIQVWSHKNNDGEPVVVTLEDIVLPLFQFAKRDISEKSESFVNDAFSWNPADRSDKSCIAKEAKRKKAVIATLGQGKKPGSSINVIIEQSGFIEEKHLQEFRHVQIFSHFLQELMASRRLTENSVRA</sequence>
<evidence type="ECO:0000313" key="2">
    <source>
        <dbReference type="Proteomes" id="UP000028073"/>
    </source>
</evidence>
<dbReference type="AlphaFoldDB" id="A0A081N9H9"/>
<protein>
    <submittedName>
        <fullName evidence="1">Uncharacterized protein</fullName>
    </submittedName>
</protein>
<name>A0A081N9H9_9GAMM</name>
<dbReference type="EMBL" id="JOKH01000007">
    <property type="protein sequence ID" value="KEQ15102.1"/>
    <property type="molecule type" value="Genomic_DNA"/>
</dbReference>
<dbReference type="RefSeq" id="WP_034841448.1">
    <property type="nucleotide sequence ID" value="NZ_JOKH01000007.1"/>
</dbReference>
<proteinExistence type="predicted"/>
<evidence type="ECO:0000313" key="1">
    <source>
        <dbReference type="EMBL" id="KEQ15102.1"/>
    </source>
</evidence>
<gene>
    <name evidence="1" type="ORF">GZ78_24915</name>
</gene>
<reference evidence="1 2" key="1">
    <citation type="submission" date="2014-06" db="EMBL/GenBank/DDBJ databases">
        <title>Whole Genome Sequences of Three Symbiotic Endozoicomonas Bacteria.</title>
        <authorList>
            <person name="Neave M.J."/>
            <person name="Apprill A."/>
            <person name="Voolstra C.R."/>
        </authorList>
    </citation>
    <scope>NUCLEOTIDE SEQUENCE [LARGE SCALE GENOMIC DNA]</scope>
    <source>
        <strain evidence="1 2">DSM 25634</strain>
    </source>
</reference>
<dbReference type="Proteomes" id="UP000028073">
    <property type="component" value="Unassembled WGS sequence"/>
</dbReference>
<keyword evidence="2" id="KW-1185">Reference proteome</keyword>